<accession>A0ABN6Z967</accession>
<dbReference type="Proteomes" id="UP001496674">
    <property type="component" value="Chromosome"/>
</dbReference>
<sequence length="128" mass="15152">MKKIVLLLVAIMMVSISSVSMASNKGKHHHKGNRTEVIVIHENRRGHDCRKYRDRDYRDEDRYYRHDNRRCDDYRDGRRCEVRYKKHKCKGHRCDGYCYEPHRHHHNTDAKVAGAILGTAALVLLTTH</sequence>
<proteinExistence type="predicted"/>
<evidence type="ECO:0000313" key="3">
    <source>
        <dbReference type="Proteomes" id="UP001496674"/>
    </source>
</evidence>
<gene>
    <name evidence="2" type="ORF">BSYN_09440</name>
</gene>
<reference evidence="2 3" key="1">
    <citation type="submission" date="2023-04" db="EMBL/GenBank/DDBJ databases">
        <title>Draft genome sequence of acteroides sedimenti strain YN3PY1.</title>
        <authorList>
            <person name="Yoshida N."/>
        </authorList>
    </citation>
    <scope>NUCLEOTIDE SEQUENCE [LARGE SCALE GENOMIC DNA]</scope>
    <source>
        <strain evidence="2 3">YN3PY1</strain>
    </source>
</reference>
<protein>
    <submittedName>
        <fullName evidence="2">Uncharacterized protein</fullName>
    </submittedName>
</protein>
<feature type="signal peptide" evidence="1">
    <location>
        <begin position="1"/>
        <end position="22"/>
    </location>
</feature>
<keyword evidence="1" id="KW-0732">Signal</keyword>
<feature type="chain" id="PRO_5046374081" evidence="1">
    <location>
        <begin position="23"/>
        <end position="128"/>
    </location>
</feature>
<name>A0ABN6Z967_9BACE</name>
<evidence type="ECO:0000256" key="1">
    <source>
        <dbReference type="SAM" id="SignalP"/>
    </source>
</evidence>
<keyword evidence="3" id="KW-1185">Reference proteome</keyword>
<dbReference type="EMBL" id="AP028055">
    <property type="protein sequence ID" value="BEG98679.1"/>
    <property type="molecule type" value="Genomic_DNA"/>
</dbReference>
<dbReference type="RefSeq" id="WP_353333812.1">
    <property type="nucleotide sequence ID" value="NZ_AP028055.1"/>
</dbReference>
<evidence type="ECO:0000313" key="2">
    <source>
        <dbReference type="EMBL" id="BEG98679.1"/>
    </source>
</evidence>
<organism evidence="2 3">
    <name type="scientific">Bacteroides sedimenti</name>
    <dbReference type="NCBI Taxonomy" id="2136147"/>
    <lineage>
        <taxon>Bacteria</taxon>
        <taxon>Pseudomonadati</taxon>
        <taxon>Bacteroidota</taxon>
        <taxon>Bacteroidia</taxon>
        <taxon>Bacteroidales</taxon>
        <taxon>Bacteroidaceae</taxon>
        <taxon>Bacteroides</taxon>
    </lineage>
</organism>